<dbReference type="STRING" id="572480.Arnit_2414"/>
<organism evidence="2 3">
    <name type="scientific">Arcobacter nitrofigilis (strain ATCC 33309 / DSM 7299 / CCUG 15893 / LMG 7604 / NCTC 12251 / CI)</name>
    <name type="common">Campylobacter nitrofigilis</name>
    <dbReference type="NCBI Taxonomy" id="572480"/>
    <lineage>
        <taxon>Bacteria</taxon>
        <taxon>Pseudomonadati</taxon>
        <taxon>Campylobacterota</taxon>
        <taxon>Epsilonproteobacteria</taxon>
        <taxon>Campylobacterales</taxon>
        <taxon>Arcobacteraceae</taxon>
        <taxon>Arcobacter</taxon>
    </lineage>
</organism>
<dbReference type="AlphaFoldDB" id="D5V1A3"/>
<reference evidence="2 3" key="1">
    <citation type="journal article" date="2010" name="Stand. Genomic Sci.">
        <title>Complete genome sequence of Arcobacter nitrofigilis type strain (CI).</title>
        <authorList>
            <person name="Pati A."/>
            <person name="Gronow S."/>
            <person name="Lapidus A."/>
            <person name="Copeland A."/>
            <person name="Glavina Del Rio T."/>
            <person name="Nolan M."/>
            <person name="Lucas S."/>
            <person name="Tice H."/>
            <person name="Cheng J.F."/>
            <person name="Han C."/>
            <person name="Chertkov O."/>
            <person name="Bruce D."/>
            <person name="Tapia R."/>
            <person name="Goodwin L."/>
            <person name="Pitluck S."/>
            <person name="Liolios K."/>
            <person name="Ivanova N."/>
            <person name="Mavromatis K."/>
            <person name="Chen A."/>
            <person name="Palaniappan K."/>
            <person name="Land M."/>
            <person name="Hauser L."/>
            <person name="Chang Y.J."/>
            <person name="Jeffries C.D."/>
            <person name="Detter J.C."/>
            <person name="Rohde M."/>
            <person name="Goker M."/>
            <person name="Bristow J."/>
            <person name="Eisen J.A."/>
            <person name="Markowitz V."/>
            <person name="Hugenholtz P."/>
            <person name="Klenk H.P."/>
            <person name="Kyrpides N.C."/>
        </authorList>
    </citation>
    <scope>NUCLEOTIDE SEQUENCE [LARGE SCALE GENOMIC DNA]</scope>
    <source>
        <strain evidence="3">ATCC 33309 / DSM 7299 / CCUG 15893 / LMG 7604 / NCTC 12251 / CI</strain>
    </source>
</reference>
<proteinExistence type="predicted"/>
<keyword evidence="3" id="KW-1185">Reference proteome</keyword>
<name>D5V1A3_ARCNC</name>
<keyword evidence="1" id="KW-0812">Transmembrane</keyword>
<evidence type="ECO:0000313" key="3">
    <source>
        <dbReference type="Proteomes" id="UP000000939"/>
    </source>
</evidence>
<dbReference type="RefSeq" id="WP_013136210.1">
    <property type="nucleotide sequence ID" value="NC_014166.1"/>
</dbReference>
<dbReference type="EMBL" id="CP001999">
    <property type="protein sequence ID" value="ADG94065.1"/>
    <property type="molecule type" value="Genomic_DNA"/>
</dbReference>
<keyword evidence="1" id="KW-0472">Membrane</keyword>
<accession>D5V1A3</accession>
<sequence>MKLVHHLFFNDKYRSLFYLLPLLIIGCVTYYFYSLNGIVESKSIEKPKRIKKEKSLKLFDFMFNLEEEIKNKNLNLKNIKITPKKVILQIEDDFLKSLKIIDFIEKFSSKVVVKKLSFKVLNDNKIDLYIEIELNKKDIFYKKLRPKEVKNKVLYQKKVENNLKIPLLKDEEETIKIDAIINNTVLVDDKWYKIGEKINDEKLISIKRDFIELEKNNHKTKIWIYQNEYTR</sequence>
<dbReference type="KEGG" id="ant:Arnit_2414"/>
<evidence type="ECO:0000313" key="2">
    <source>
        <dbReference type="EMBL" id="ADG94065.1"/>
    </source>
</evidence>
<gene>
    <name evidence="2" type="ordered locus">Arnit_2414</name>
</gene>
<evidence type="ECO:0008006" key="4">
    <source>
        <dbReference type="Google" id="ProtNLM"/>
    </source>
</evidence>
<feature type="transmembrane region" description="Helical" evidence="1">
    <location>
        <begin position="15"/>
        <end position="33"/>
    </location>
</feature>
<dbReference type="PROSITE" id="PS51257">
    <property type="entry name" value="PROKAR_LIPOPROTEIN"/>
    <property type="match status" value="1"/>
</dbReference>
<dbReference type="Proteomes" id="UP000000939">
    <property type="component" value="Chromosome"/>
</dbReference>
<dbReference type="HOGENOM" id="CLU_1197796_0_0_7"/>
<keyword evidence="1" id="KW-1133">Transmembrane helix</keyword>
<dbReference type="OrthoDB" id="5366181at2"/>
<protein>
    <recommendedName>
        <fullName evidence="4">Transformation system protein</fullName>
    </recommendedName>
</protein>
<evidence type="ECO:0000256" key="1">
    <source>
        <dbReference type="SAM" id="Phobius"/>
    </source>
</evidence>